<protein>
    <submittedName>
        <fullName evidence="1">Uncharacterized protein</fullName>
    </submittedName>
</protein>
<reference evidence="2" key="1">
    <citation type="submission" date="2017-09" db="EMBL/GenBank/DDBJ databases">
        <title>The Reconstruction of 2,631 Draft Metagenome-Assembled Genomes from the Global Oceans.</title>
        <authorList>
            <person name="Tully B.J."/>
            <person name="Graham E.D."/>
            <person name="Heidelberg J.F."/>
        </authorList>
    </citation>
    <scope>NUCLEOTIDE SEQUENCE [LARGE SCALE GENOMIC DNA]</scope>
</reference>
<accession>A0A2D6M0H8</accession>
<dbReference type="Proteomes" id="UP000226592">
    <property type="component" value="Unassembled WGS sequence"/>
</dbReference>
<gene>
    <name evidence="1" type="ORF">CL943_01260</name>
</gene>
<evidence type="ECO:0000313" key="1">
    <source>
        <dbReference type="EMBL" id="MAG21920.1"/>
    </source>
</evidence>
<proteinExistence type="predicted"/>
<name>A0A2D6M0H8_9ARCH</name>
<organism evidence="1 2">
    <name type="scientific">Candidatus Iainarchaeum sp</name>
    <dbReference type="NCBI Taxonomy" id="3101447"/>
    <lineage>
        <taxon>Archaea</taxon>
        <taxon>Candidatus Iainarchaeota</taxon>
        <taxon>Candidatus Iainarchaeia</taxon>
        <taxon>Candidatus Iainarchaeales</taxon>
        <taxon>Candidatus Iainarchaeaceae</taxon>
        <taxon>Candidatus Iainarchaeum</taxon>
    </lineage>
</organism>
<dbReference type="AlphaFoldDB" id="A0A2D6M0H8"/>
<evidence type="ECO:0000313" key="2">
    <source>
        <dbReference type="Proteomes" id="UP000226592"/>
    </source>
</evidence>
<comment type="caution">
    <text evidence="1">The sequence shown here is derived from an EMBL/GenBank/DDBJ whole genome shotgun (WGS) entry which is preliminary data.</text>
</comment>
<sequence>MAWQGQIFIKPKNIYNIDSMQEKIPKIKRTLSNYLNEENGRITKHSVLSLGAILASAALASTKLKDVAADTLHNHTHLSYVPHSSHSSHASY</sequence>
<dbReference type="EMBL" id="NZBU01000005">
    <property type="protein sequence ID" value="MAG21920.1"/>
    <property type="molecule type" value="Genomic_DNA"/>
</dbReference>